<evidence type="ECO:0000313" key="3">
    <source>
        <dbReference type="EMBL" id="KAJ6642396.1"/>
    </source>
</evidence>
<dbReference type="SUPFAM" id="SSF63748">
    <property type="entry name" value="Tudor/PWWP/MBT"/>
    <property type="match status" value="3"/>
</dbReference>
<dbReference type="PANTHER" id="PTHR22948">
    <property type="entry name" value="TUDOR DOMAIN CONTAINING PROTEIN"/>
    <property type="match status" value="1"/>
</dbReference>
<protein>
    <submittedName>
        <fullName evidence="3">Maternal protein tudor</fullName>
    </submittedName>
</protein>
<dbReference type="Gene3D" id="2.40.50.90">
    <property type="match status" value="1"/>
</dbReference>
<reference evidence="3" key="1">
    <citation type="submission" date="2022-07" db="EMBL/GenBank/DDBJ databases">
        <authorList>
            <person name="Trinca V."/>
            <person name="Uliana J.V.C."/>
            <person name="Torres T.T."/>
            <person name="Ward R.J."/>
            <person name="Monesi N."/>
        </authorList>
    </citation>
    <scope>NUCLEOTIDE SEQUENCE</scope>
    <source>
        <strain evidence="3">HSMRA1968</strain>
        <tissue evidence="3">Whole embryos</tissue>
    </source>
</reference>
<evidence type="ECO:0000256" key="1">
    <source>
        <dbReference type="SAM" id="MobiDB-lite"/>
    </source>
</evidence>
<accession>A0A9Q0N3T3</accession>
<dbReference type="FunFam" id="2.30.30.140:FF:000018">
    <property type="entry name" value="Serine/threonine-protein kinase 31"/>
    <property type="match status" value="1"/>
</dbReference>
<organism evidence="3 4">
    <name type="scientific">Pseudolycoriella hygida</name>
    <dbReference type="NCBI Taxonomy" id="35572"/>
    <lineage>
        <taxon>Eukaryota</taxon>
        <taxon>Metazoa</taxon>
        <taxon>Ecdysozoa</taxon>
        <taxon>Arthropoda</taxon>
        <taxon>Hexapoda</taxon>
        <taxon>Insecta</taxon>
        <taxon>Pterygota</taxon>
        <taxon>Neoptera</taxon>
        <taxon>Endopterygota</taxon>
        <taxon>Diptera</taxon>
        <taxon>Nematocera</taxon>
        <taxon>Sciaroidea</taxon>
        <taxon>Sciaridae</taxon>
        <taxon>Pseudolycoriella</taxon>
    </lineage>
</organism>
<dbReference type="OrthoDB" id="9989103at2759"/>
<dbReference type="CDD" id="cd20379">
    <property type="entry name" value="Tudor_dTUD-like"/>
    <property type="match status" value="1"/>
</dbReference>
<dbReference type="GO" id="GO:0005737">
    <property type="term" value="C:cytoplasm"/>
    <property type="evidence" value="ECO:0007669"/>
    <property type="project" value="UniProtKB-ARBA"/>
</dbReference>
<dbReference type="PROSITE" id="PS50304">
    <property type="entry name" value="TUDOR"/>
    <property type="match status" value="2"/>
</dbReference>
<feature type="domain" description="Tudor" evidence="2">
    <location>
        <begin position="284"/>
        <end position="342"/>
    </location>
</feature>
<sequence length="668" mass="76048">MLNAGCMVLVYLNRKYFRGRFVGADAQENANIFLIDRGYTVTVELANIRILDLARKQSQLLLETPPQASEFILNRCIISHDALLSKIQDEIAQHLLPFHIDDEVGSIKRISLIYNGRDYADHLVNSQICQSITAEKQMKYLMPKPVVAPIARPINKLNNNDGTTIRSSINPLGIRNINNYLNAGNKVPQNMPSYQPKILPSMDFNSNRMQTSQPANSENNAIGSHLMPTFISDTLLLHGRHQVYVSYVEDGPYMFSVQLKSSEQRMEQMMVEIAKTQLQQLSKKPALGMACLARYSEDNRIYRAVIKSVYIDSCQMLFVDYGNSEKVLFNHIYDIPEQFLRLKTFAIRVSLAGLKQLPSVSDKVKSMFIDMVNDKEFDMLVVPPDGKAFVQYCELSLNGQNMLDRLKDMIFDIPKFIEPIALKDDDFVVIRYVDSPKLFCVQQTKNIKEYDAMMDRLCVYSMTAPTLQKIQNGVACAARYKNDSEWYRAEIVNLNDTKALIQFVDYGIEVTTEVGTLKEISNEFLAMPKQAVRCCLSGFEVIQTPSNSSQDQMELLAEDSIGERRNFRVKFFGNLHDTVLVNLIDESQVPHLDLSKRMLQLSLPQKSFRQYELRLQNKVPNSRPPNSSVVQSAVPNINASPIEKTFSDSGFHDSPSNSSWDTSKREQR</sequence>
<evidence type="ECO:0000313" key="4">
    <source>
        <dbReference type="Proteomes" id="UP001151699"/>
    </source>
</evidence>
<dbReference type="InterPro" id="IPR050621">
    <property type="entry name" value="Tudor_domain_containing"/>
</dbReference>
<dbReference type="Pfam" id="PF00567">
    <property type="entry name" value="TUDOR"/>
    <property type="match status" value="2"/>
</dbReference>
<dbReference type="Proteomes" id="UP001151699">
    <property type="component" value="Chromosome B"/>
</dbReference>
<proteinExistence type="predicted"/>
<keyword evidence="4" id="KW-1185">Reference proteome</keyword>
<comment type="caution">
    <text evidence="3">The sequence shown here is derived from an EMBL/GenBank/DDBJ whole genome shotgun (WGS) entry which is preliminary data.</text>
</comment>
<dbReference type="InterPro" id="IPR002999">
    <property type="entry name" value="Tudor"/>
</dbReference>
<feature type="domain" description="Tudor" evidence="2">
    <location>
        <begin position="469"/>
        <end position="527"/>
    </location>
</feature>
<dbReference type="EMBL" id="WJQU01000002">
    <property type="protein sequence ID" value="KAJ6642396.1"/>
    <property type="molecule type" value="Genomic_DNA"/>
</dbReference>
<dbReference type="PANTHER" id="PTHR22948:SF72">
    <property type="entry name" value="TUDOR DOMAIN-CONTAINING PROTEIN"/>
    <property type="match status" value="1"/>
</dbReference>
<dbReference type="AlphaFoldDB" id="A0A9Q0N3T3"/>
<dbReference type="Gene3D" id="2.30.30.140">
    <property type="match status" value="2"/>
</dbReference>
<name>A0A9Q0N3T3_9DIPT</name>
<feature type="region of interest" description="Disordered" evidence="1">
    <location>
        <begin position="641"/>
        <end position="668"/>
    </location>
</feature>
<dbReference type="SMART" id="SM00333">
    <property type="entry name" value="TUDOR"/>
    <property type="match status" value="3"/>
</dbReference>
<dbReference type="InterPro" id="IPR035437">
    <property type="entry name" value="SNase_OB-fold_sf"/>
</dbReference>
<evidence type="ECO:0000259" key="2">
    <source>
        <dbReference type="PROSITE" id="PS50304"/>
    </source>
</evidence>
<gene>
    <name evidence="3" type="primary">tud_0</name>
    <name evidence="3" type="ORF">Bhyg_07344</name>
</gene>